<evidence type="ECO:0000256" key="3">
    <source>
        <dbReference type="SAM" id="MobiDB-lite"/>
    </source>
</evidence>
<keyword evidence="6" id="KW-1185">Reference proteome</keyword>
<feature type="region of interest" description="Disordered" evidence="3">
    <location>
        <begin position="152"/>
        <end position="175"/>
    </location>
</feature>
<dbReference type="InterPro" id="IPR000639">
    <property type="entry name" value="Epox_hydrolase-like"/>
</dbReference>
<protein>
    <submittedName>
        <fullName evidence="5">Alpha/beta-hydrolase</fullName>
    </submittedName>
</protein>
<dbReference type="PANTHER" id="PTHR43329">
    <property type="entry name" value="EPOXIDE HYDROLASE"/>
    <property type="match status" value="1"/>
</dbReference>
<dbReference type="AlphaFoldDB" id="A0A017SD77"/>
<evidence type="ECO:0000313" key="5">
    <source>
        <dbReference type="EMBL" id="EYE94756.1"/>
    </source>
</evidence>
<dbReference type="RefSeq" id="XP_040638444.1">
    <property type="nucleotide sequence ID" value="XM_040782094.1"/>
</dbReference>
<feature type="domain" description="AB hydrolase-1" evidence="4">
    <location>
        <begin position="35"/>
        <end position="145"/>
    </location>
</feature>
<evidence type="ECO:0000256" key="1">
    <source>
        <dbReference type="ARBA" id="ARBA00022801"/>
    </source>
</evidence>
<evidence type="ECO:0000313" key="6">
    <source>
        <dbReference type="Proteomes" id="UP000019804"/>
    </source>
</evidence>
<dbReference type="GO" id="GO:0016787">
    <property type="term" value="F:hydrolase activity"/>
    <property type="evidence" value="ECO:0007669"/>
    <property type="project" value="UniProtKB-KW"/>
</dbReference>
<accession>A0A017SD77</accession>
<dbReference type="GeneID" id="63697218"/>
<reference evidence="6" key="1">
    <citation type="journal article" date="2014" name="Nat. Commun.">
        <title>Genomic adaptations of the halophilic Dead Sea filamentous fungus Eurotium rubrum.</title>
        <authorList>
            <person name="Kis-Papo T."/>
            <person name="Weig A.R."/>
            <person name="Riley R."/>
            <person name="Persoh D."/>
            <person name="Salamov A."/>
            <person name="Sun H."/>
            <person name="Lipzen A."/>
            <person name="Wasser S.P."/>
            <person name="Rambold G."/>
            <person name="Grigoriev I.V."/>
            <person name="Nevo E."/>
        </authorList>
    </citation>
    <scope>NUCLEOTIDE SEQUENCE [LARGE SCALE GENOMIC DNA]</scope>
    <source>
        <strain evidence="6">CBS 135680</strain>
    </source>
</reference>
<proteinExistence type="inferred from homology"/>
<dbReference type="HOGENOM" id="CLU_020336_7_4_1"/>
<dbReference type="InterPro" id="IPR000073">
    <property type="entry name" value="AB_hydrolase_1"/>
</dbReference>
<dbReference type="PRINTS" id="PR00412">
    <property type="entry name" value="EPOXHYDRLASE"/>
</dbReference>
<name>A0A017SD77_ASPRC</name>
<gene>
    <name evidence="5" type="ORF">EURHEDRAFT_413114</name>
</gene>
<dbReference type="InterPro" id="IPR029058">
    <property type="entry name" value="AB_hydrolase_fold"/>
</dbReference>
<organism evidence="5 6">
    <name type="scientific">Aspergillus ruber (strain CBS 135680)</name>
    <dbReference type="NCBI Taxonomy" id="1388766"/>
    <lineage>
        <taxon>Eukaryota</taxon>
        <taxon>Fungi</taxon>
        <taxon>Dikarya</taxon>
        <taxon>Ascomycota</taxon>
        <taxon>Pezizomycotina</taxon>
        <taxon>Eurotiomycetes</taxon>
        <taxon>Eurotiomycetidae</taxon>
        <taxon>Eurotiales</taxon>
        <taxon>Aspergillaceae</taxon>
        <taxon>Aspergillus</taxon>
        <taxon>Aspergillus subgen. Aspergillus</taxon>
    </lineage>
</organism>
<dbReference type="Proteomes" id="UP000019804">
    <property type="component" value="Unassembled WGS sequence"/>
</dbReference>
<dbReference type="STRING" id="1388766.A0A017SD77"/>
<evidence type="ECO:0000259" key="4">
    <source>
        <dbReference type="Pfam" id="PF00561"/>
    </source>
</evidence>
<keyword evidence="1 5" id="KW-0378">Hydrolase</keyword>
<comment type="similarity">
    <text evidence="2">Belongs to the AB hydrolase superfamily. Epoxide hydrolase family.</text>
</comment>
<sequence>MHPIIASRTIPLSTSNNPLSVHILEANYSPTRNQPLIILLHGFPELAYSWRKVIPPLAEAGYYVVAPDSRGFGRTTGHDDRSYENVDLSSYSVTTLVRDVVLLVNALGYRSVHCVVGHDAGAVTAAMCALIRPDFFRSVVLLSHPFNGAPEAPFNTGNAPAQEQDVSKGGAESSAGDVHGALASLGRKHYKWYYSTAPANKEMSNPPQGLHEFLRGYFHLKSGTWKGNKPFQLHEWSATELAQLPGYYIMPLDKTMPETVADLMATEPKEHARLSHGWLPDEELAVYVTEYERTGFQGGLNWYRVRTAKGGKYTADYEVFSGKKIEIPCAFVSGKLDWGIYQEPGALERMRDGTVCTDFQALRLIDGVGHWAPQESPEVVVDVVLELARGLDV</sequence>
<dbReference type="Gene3D" id="3.40.50.1820">
    <property type="entry name" value="alpha/beta hydrolase"/>
    <property type="match status" value="1"/>
</dbReference>
<dbReference type="SUPFAM" id="SSF53474">
    <property type="entry name" value="alpha/beta-Hydrolases"/>
    <property type="match status" value="1"/>
</dbReference>
<evidence type="ECO:0000256" key="2">
    <source>
        <dbReference type="ARBA" id="ARBA00038334"/>
    </source>
</evidence>
<dbReference type="EMBL" id="KK088425">
    <property type="protein sequence ID" value="EYE94756.1"/>
    <property type="molecule type" value="Genomic_DNA"/>
</dbReference>
<dbReference type="Pfam" id="PF00561">
    <property type="entry name" value="Abhydrolase_1"/>
    <property type="match status" value="1"/>
</dbReference>
<dbReference type="OrthoDB" id="408373at2759"/>